<dbReference type="HOGENOM" id="CLU_1554008_0_0_4"/>
<keyword evidence="3" id="KW-1185">Reference proteome</keyword>
<feature type="signal peptide" evidence="1">
    <location>
        <begin position="1"/>
        <end position="18"/>
    </location>
</feature>
<dbReference type="EMBL" id="CP000245">
    <property type="protein sequence ID" value="AEG94061.1"/>
    <property type="molecule type" value="Genomic_DNA"/>
</dbReference>
<organism evidence="2 3">
    <name type="scientific">Ramlibacter tataouinensis (strain ATCC BAA-407 / DSM 14655 / LMG 21543 / TTB310)</name>
    <dbReference type="NCBI Taxonomy" id="365046"/>
    <lineage>
        <taxon>Bacteria</taxon>
        <taxon>Pseudomonadati</taxon>
        <taxon>Pseudomonadota</taxon>
        <taxon>Betaproteobacteria</taxon>
        <taxon>Burkholderiales</taxon>
        <taxon>Comamonadaceae</taxon>
        <taxon>Ramlibacter</taxon>
    </lineage>
</organism>
<dbReference type="RefSeq" id="WP_013902292.1">
    <property type="nucleotide sequence ID" value="NC_015677.1"/>
</dbReference>
<dbReference type="Proteomes" id="UP000008385">
    <property type="component" value="Chromosome"/>
</dbReference>
<accession>F5Y6I7</accession>
<proteinExistence type="predicted"/>
<protein>
    <submittedName>
        <fullName evidence="2">Uncharacterized protein</fullName>
    </submittedName>
</protein>
<sequence length="172" mass="18680">MKHAVILLALLAAVSASADGIPKPTTAGLHLVSVHDRDNHRWNNDNPGAYARWDSGFIAGTYRNSLRNQTVYAGWSIADDKDRFALMIGVFTGYAKFTKVVTKDTIQCDSPSGYCIRTRTTYEQESILTLGIVPSVRIGLGGIGLDDTSMRLSAVLPPKSAKALHLSVERGF</sequence>
<dbReference type="PATRIC" id="fig|365046.3.peg.3027"/>
<evidence type="ECO:0000313" key="2">
    <source>
        <dbReference type="EMBL" id="AEG94061.1"/>
    </source>
</evidence>
<dbReference type="KEGG" id="rta:Rta_29580"/>
<reference evidence="3" key="1">
    <citation type="submission" date="2006-01" db="EMBL/GenBank/DDBJ databases">
        <title>Genome of the cyst-dividing bacterium Ramlibacter tataouinensis.</title>
        <authorList>
            <person name="Barakat M."/>
            <person name="Ortet P."/>
            <person name="De Luca G."/>
            <person name="Jourlin-Castelli C."/>
            <person name="Ansaldi M."/>
            <person name="Py B."/>
            <person name="Fichant G."/>
            <person name="Coutinho P."/>
            <person name="Voulhoux R."/>
            <person name="Bastien O."/>
            <person name="Roy S."/>
            <person name="Marechal E."/>
            <person name="Henrissat B."/>
            <person name="Quentin Y."/>
            <person name="Noirot P."/>
            <person name="Filloux A."/>
            <person name="Mejean V."/>
            <person name="DuBow M."/>
            <person name="Barras F."/>
            <person name="Heulin T."/>
        </authorList>
    </citation>
    <scope>NUCLEOTIDE SEQUENCE [LARGE SCALE GENOMIC DNA]</scope>
    <source>
        <strain evidence="3">ATCC BAA-407 / DSM 14655 / LMG 21543 / TTB310</strain>
    </source>
</reference>
<gene>
    <name evidence="2" type="ordered locus">Rta_29580</name>
</gene>
<evidence type="ECO:0000256" key="1">
    <source>
        <dbReference type="SAM" id="SignalP"/>
    </source>
</evidence>
<name>F5Y6I7_RAMTT</name>
<dbReference type="AlphaFoldDB" id="F5Y6I7"/>
<feature type="chain" id="PRO_5003335012" evidence="1">
    <location>
        <begin position="19"/>
        <end position="172"/>
    </location>
</feature>
<reference evidence="2 3" key="2">
    <citation type="journal article" date="2011" name="PLoS ONE">
        <title>The Cyst-Dividing Bacterium Ramlibacter tataouinensis TTB310 Genome Reveals a Well-Stocked Toolbox for Adaptation to a Desert Environment.</title>
        <authorList>
            <person name="De Luca G."/>
            <person name="Barakat M."/>
            <person name="Ortet P."/>
            <person name="Fochesato S."/>
            <person name="Jourlin-Castelli C."/>
            <person name="Ansaldi M."/>
            <person name="Py B."/>
            <person name="Fichant G."/>
            <person name="Coutinho P.M."/>
            <person name="Voulhoux R."/>
            <person name="Bastien O."/>
            <person name="Marechal E."/>
            <person name="Henrissat B."/>
            <person name="Quentin Y."/>
            <person name="Noirot P."/>
            <person name="Filloux A."/>
            <person name="Mejean V."/>
            <person name="Dubow M.S."/>
            <person name="Barras F."/>
            <person name="Barbe V."/>
            <person name="Weissenbach J."/>
            <person name="Mihalcescu I."/>
            <person name="Vermeglio A."/>
            <person name="Achouak W."/>
            <person name="Heulin T."/>
        </authorList>
    </citation>
    <scope>NUCLEOTIDE SEQUENCE [LARGE SCALE GENOMIC DNA]</scope>
    <source>
        <strain evidence="3">ATCC BAA-407 / DSM 14655 / LMG 21543 / TTB310</strain>
    </source>
</reference>
<dbReference type="OrthoDB" id="8593716at2"/>
<keyword evidence="1" id="KW-0732">Signal</keyword>
<dbReference type="eggNOG" id="ENOG502ZY0X">
    <property type="taxonomic scope" value="Bacteria"/>
</dbReference>
<evidence type="ECO:0000313" key="3">
    <source>
        <dbReference type="Proteomes" id="UP000008385"/>
    </source>
</evidence>